<dbReference type="SUPFAM" id="SSF50630">
    <property type="entry name" value="Acid proteases"/>
    <property type="match status" value="1"/>
</dbReference>
<dbReference type="GO" id="GO:0006508">
    <property type="term" value="P:proteolysis"/>
    <property type="evidence" value="ECO:0007669"/>
    <property type="project" value="InterPro"/>
</dbReference>
<comment type="cofactor">
    <cofactor evidence="1 10">
        <name>pyridoxal 5'-phosphate</name>
        <dbReference type="ChEBI" id="CHEBI:597326"/>
    </cofactor>
</comment>
<dbReference type="InterPro" id="IPR022653">
    <property type="entry name" value="De-COase2_pyr-phos_BS"/>
</dbReference>
<dbReference type="InterPro" id="IPR000183">
    <property type="entry name" value="Orn/DAP/Arg_de-COase"/>
</dbReference>
<dbReference type="Gene3D" id="2.40.70.10">
    <property type="entry name" value="Acid Proteases"/>
    <property type="match status" value="1"/>
</dbReference>
<dbReference type="PROSITE" id="PS00141">
    <property type="entry name" value="ASP_PROTEASE"/>
    <property type="match status" value="1"/>
</dbReference>
<evidence type="ECO:0000256" key="3">
    <source>
        <dbReference type="ARBA" id="ARBA00022898"/>
    </source>
</evidence>
<dbReference type="InterPro" id="IPR029066">
    <property type="entry name" value="PLP-binding_barrel"/>
</dbReference>
<name>A0A815ZPS2_ADIRI</name>
<dbReference type="PANTHER" id="PTHR11482">
    <property type="entry name" value="ARGININE/DIAMINOPIMELATE/ORNITHINE DECARBOXYLASE"/>
    <property type="match status" value="1"/>
</dbReference>
<keyword evidence="4" id="KW-0620">Polyamine biosynthesis</keyword>
<dbReference type="EMBL" id="CAJNOR010006087">
    <property type="protein sequence ID" value="CAF1585227.1"/>
    <property type="molecule type" value="Genomic_DNA"/>
</dbReference>
<comment type="similarity">
    <text evidence="2">Belongs to the Orn/Lys/Arg decarboxylase class-II family.</text>
</comment>
<comment type="subunit">
    <text evidence="8">Homodimer. Only the dimer is catalytically active, as the active sites are constructed of residues from both monomers.</text>
</comment>
<sequence>MQNSSLHGNNLTVLTTIESLLNIPSQLLSIDETIRQFKPTVPVFCIRPKTIQATAHYFLSKFPGEVLYAVKCNAEPSILKLLWSAGLRHFDCASISEIKLVRTLFPSANIHFMHPVKPKSVIFQAYFNHNVRDYALDSIEELHKITEVTKDRDDLGLIVRIQVAENVALHDLSRKFGANVTDAVTILREARSIAKRLGICFHVGSQCLEPECYENALDIVKHIIDEANVKIDVIDVGGGFPGTYPSCIPPPLSEFFQSIERGFRNLNLPKETTLQCEPGRAMVSEACSIVVQVLARRQDSIYINDGTYGSLCDAGPLVHNRYPVRVLRQNELIGAEKNNLKAFRFYGPTCDSLDVMEGPFELPDDIEVDDYIEVGEIGAYSIALKSQFNGFGENIIAFVSDDPLKVVPSDENKNKNILMTTEAVWGEIFSSKFLFFIFRSHPPVTAQNSQHLQSGRPIRTRPSPPSENVSGHNEDKCTLEGIIREKFNTYSGMGDAKSWLLQTMNQFKIYQIRRDDQLEAIPLLLVDEAYLWLVENIETIPNFEIFTKLFLGQFASPTSPTKGTVAPATTVPVHSPASHLQRTIADEIIKRPTYFRGSQDDVHDWLEKLEQRFTMPHWNDEDKLQSYQYIYKMMPIDVAVVRAFGSTRVQELAFEQLKCYKQTINQSITQYYEKVIELCKKVDVAMPDSLKLKYLMAGIKESLKIHVALQDPKSTEAFLSLARKVEDIFALKHADQDTIVNYTYLNATSYQSQPNQTNFTPTSSNNFHRINPRHPTVLNNRPMYNRNTSSAYNGNRQNKSSKYTRSTQRSNACFNCAPADGVASTNLYSNPSTLNTSLLYLDVLVNNKQRKAMIDTGASRTFISLQALPRPHTQQFIDKQQRRASLADGHTSLSILGTLELCIDIGDMSTIIKGYVVKEVCAKYILGMDLINALQRHLMLINANSLSNTNNSSGLCSAETNSLNTSQRENITSQSFISAIFSIGATITNDIGKQHGRGESPKVTHFTLQPD</sequence>
<reference evidence="13" key="1">
    <citation type="submission" date="2021-02" db="EMBL/GenBank/DDBJ databases">
        <authorList>
            <person name="Nowell W R."/>
        </authorList>
    </citation>
    <scope>NUCLEOTIDE SEQUENCE</scope>
</reference>
<evidence type="ECO:0000256" key="9">
    <source>
        <dbReference type="ARBA" id="ARBA00049127"/>
    </source>
</evidence>
<evidence type="ECO:0000313" key="14">
    <source>
        <dbReference type="Proteomes" id="UP000663828"/>
    </source>
</evidence>
<dbReference type="GO" id="GO:0033387">
    <property type="term" value="P:putrescine biosynthetic process from arginine, via ornithine"/>
    <property type="evidence" value="ECO:0007669"/>
    <property type="project" value="TreeGrafter"/>
</dbReference>
<keyword evidence="5" id="KW-0456">Lyase</keyword>
<feature type="domain" description="Orn/DAP/Arg decarboxylase 2 N-terminal" evidence="12">
    <location>
        <begin position="51"/>
        <end position="284"/>
    </location>
</feature>
<keyword evidence="3 10" id="KW-0663">Pyridoxal phosphate</keyword>
<evidence type="ECO:0000256" key="6">
    <source>
        <dbReference type="ARBA" id="ARBA00034115"/>
    </source>
</evidence>
<dbReference type="PRINTS" id="PR01179">
    <property type="entry name" value="ODADCRBXLASE"/>
</dbReference>
<dbReference type="GO" id="GO:0004190">
    <property type="term" value="F:aspartic-type endopeptidase activity"/>
    <property type="evidence" value="ECO:0007669"/>
    <property type="project" value="InterPro"/>
</dbReference>
<evidence type="ECO:0000256" key="7">
    <source>
        <dbReference type="ARBA" id="ARBA00034138"/>
    </source>
</evidence>
<dbReference type="FunFam" id="3.20.20.10:FF:000008">
    <property type="entry name" value="Ornithine decarboxylase"/>
    <property type="match status" value="1"/>
</dbReference>
<keyword evidence="14" id="KW-1185">Reference proteome</keyword>
<dbReference type="InterPro" id="IPR001969">
    <property type="entry name" value="Aspartic_peptidase_AS"/>
</dbReference>
<dbReference type="GO" id="GO:0005737">
    <property type="term" value="C:cytoplasm"/>
    <property type="evidence" value="ECO:0007669"/>
    <property type="project" value="TreeGrafter"/>
</dbReference>
<accession>A0A815ZPS2</accession>
<evidence type="ECO:0000256" key="4">
    <source>
        <dbReference type="ARBA" id="ARBA00023115"/>
    </source>
</evidence>
<evidence type="ECO:0000313" key="13">
    <source>
        <dbReference type="EMBL" id="CAF1585227.1"/>
    </source>
</evidence>
<dbReference type="Gene3D" id="2.40.37.10">
    <property type="entry name" value="Lyase, Ornithine Decarboxylase, Chain A, domain 1"/>
    <property type="match status" value="1"/>
</dbReference>
<dbReference type="PANTHER" id="PTHR11482:SF6">
    <property type="entry name" value="ORNITHINE DECARBOXYLASE 1-RELATED"/>
    <property type="match status" value="1"/>
</dbReference>
<gene>
    <name evidence="13" type="ORF">XAT740_LOCUS45949</name>
</gene>
<dbReference type="GO" id="GO:0004586">
    <property type="term" value="F:ornithine decarboxylase activity"/>
    <property type="evidence" value="ECO:0007669"/>
    <property type="project" value="UniProtKB-EC"/>
</dbReference>
<feature type="compositionally biased region" description="Polar residues" evidence="11">
    <location>
        <begin position="785"/>
        <end position="806"/>
    </location>
</feature>
<organism evidence="13 14">
    <name type="scientific">Adineta ricciae</name>
    <name type="common">Rotifer</name>
    <dbReference type="NCBI Taxonomy" id="249248"/>
    <lineage>
        <taxon>Eukaryota</taxon>
        <taxon>Metazoa</taxon>
        <taxon>Spiralia</taxon>
        <taxon>Gnathifera</taxon>
        <taxon>Rotifera</taxon>
        <taxon>Eurotatoria</taxon>
        <taxon>Bdelloidea</taxon>
        <taxon>Adinetida</taxon>
        <taxon>Adinetidae</taxon>
        <taxon>Adineta</taxon>
    </lineage>
</organism>
<dbReference type="InterPro" id="IPR002433">
    <property type="entry name" value="Orn_de-COase"/>
</dbReference>
<dbReference type="EC" id="4.1.1.17" evidence="7"/>
<dbReference type="Pfam" id="PF13975">
    <property type="entry name" value="gag-asp_proteas"/>
    <property type="match status" value="1"/>
</dbReference>
<evidence type="ECO:0000256" key="11">
    <source>
        <dbReference type="SAM" id="MobiDB-lite"/>
    </source>
</evidence>
<evidence type="ECO:0000256" key="8">
    <source>
        <dbReference type="ARBA" id="ARBA00046672"/>
    </source>
</evidence>
<dbReference type="Gene3D" id="3.20.20.10">
    <property type="entry name" value="Alanine racemase"/>
    <property type="match status" value="1"/>
</dbReference>
<evidence type="ECO:0000256" key="5">
    <source>
        <dbReference type="ARBA" id="ARBA00023239"/>
    </source>
</evidence>
<comment type="caution">
    <text evidence="13">The sequence shown here is derived from an EMBL/GenBank/DDBJ whole genome shotgun (WGS) entry which is preliminary data.</text>
</comment>
<dbReference type="PROSITE" id="PS00878">
    <property type="entry name" value="ODR_DC_2_1"/>
    <property type="match status" value="1"/>
</dbReference>
<dbReference type="Pfam" id="PF02784">
    <property type="entry name" value="Orn_Arg_deC_N"/>
    <property type="match status" value="1"/>
</dbReference>
<dbReference type="InterPro" id="IPR022644">
    <property type="entry name" value="De-COase2_N"/>
</dbReference>
<dbReference type="SUPFAM" id="SSF51419">
    <property type="entry name" value="PLP-binding barrel"/>
    <property type="match status" value="1"/>
</dbReference>
<dbReference type="InterPro" id="IPR022657">
    <property type="entry name" value="De-COase2_CS"/>
</dbReference>
<dbReference type="InterPro" id="IPR009006">
    <property type="entry name" value="Ala_racemase/Decarboxylase_C"/>
</dbReference>
<feature type="region of interest" description="Disordered" evidence="11">
    <location>
        <begin position="446"/>
        <end position="474"/>
    </location>
</feature>
<dbReference type="CDD" id="cd00622">
    <property type="entry name" value="PLPDE_III_ODC"/>
    <property type="match status" value="1"/>
</dbReference>
<evidence type="ECO:0000256" key="2">
    <source>
        <dbReference type="ARBA" id="ARBA00008872"/>
    </source>
</evidence>
<dbReference type="PROSITE" id="PS00879">
    <property type="entry name" value="ODR_DC_2_2"/>
    <property type="match status" value="1"/>
</dbReference>
<dbReference type="CDD" id="cd00303">
    <property type="entry name" value="retropepsin_like"/>
    <property type="match status" value="1"/>
</dbReference>
<proteinExistence type="inferred from homology"/>
<comment type="catalytic activity">
    <reaction evidence="9">
        <text>L-ornithine + H(+) = putrescine + CO2</text>
        <dbReference type="Rhea" id="RHEA:22964"/>
        <dbReference type="ChEBI" id="CHEBI:15378"/>
        <dbReference type="ChEBI" id="CHEBI:16526"/>
        <dbReference type="ChEBI" id="CHEBI:46911"/>
        <dbReference type="ChEBI" id="CHEBI:326268"/>
        <dbReference type="EC" id="4.1.1.17"/>
    </reaction>
</comment>
<dbReference type="Proteomes" id="UP000663828">
    <property type="component" value="Unassembled WGS sequence"/>
</dbReference>
<feature type="region of interest" description="Disordered" evidence="11">
    <location>
        <begin position="761"/>
        <end position="806"/>
    </location>
</feature>
<protein>
    <recommendedName>
        <fullName evidence="7">ornithine decarboxylase</fullName>
        <ecNumber evidence="7">4.1.1.17</ecNumber>
    </recommendedName>
</protein>
<dbReference type="SUPFAM" id="SSF50621">
    <property type="entry name" value="Alanine racemase C-terminal domain-like"/>
    <property type="match status" value="1"/>
</dbReference>
<dbReference type="AlphaFoldDB" id="A0A815ZPS2"/>
<evidence type="ECO:0000256" key="1">
    <source>
        <dbReference type="ARBA" id="ARBA00001933"/>
    </source>
</evidence>
<dbReference type="InterPro" id="IPR021109">
    <property type="entry name" value="Peptidase_aspartic_dom_sf"/>
</dbReference>
<comment type="pathway">
    <text evidence="6">Amine and polyamine biosynthesis; putrescine biosynthesis via L-ornithine pathway; putrescine from L-ornithine: step 1/1.</text>
</comment>
<feature type="active site" description="Proton donor" evidence="10">
    <location>
        <position position="350"/>
    </location>
</feature>
<feature type="modified residue" description="N6-(pyridoxal phosphate)lysine" evidence="10">
    <location>
        <position position="71"/>
    </location>
</feature>
<evidence type="ECO:0000256" key="10">
    <source>
        <dbReference type="PIRSR" id="PIRSR600183-50"/>
    </source>
</evidence>
<evidence type="ECO:0000259" key="12">
    <source>
        <dbReference type="Pfam" id="PF02784"/>
    </source>
</evidence>
<dbReference type="PRINTS" id="PR01182">
    <property type="entry name" value="ORNDCRBXLASE"/>
</dbReference>